<dbReference type="Pfam" id="PF08267">
    <property type="entry name" value="Meth_synt_1"/>
    <property type="match status" value="1"/>
</dbReference>
<evidence type="ECO:0000259" key="2">
    <source>
        <dbReference type="Pfam" id="PF08267"/>
    </source>
</evidence>
<feature type="domain" description="Cobalamin-independent methionine synthase MetE N-terminal" evidence="2">
    <location>
        <begin position="17"/>
        <end position="71"/>
    </location>
</feature>
<dbReference type="EMBL" id="JBHTEE010000001">
    <property type="protein sequence ID" value="MFC7602228.1"/>
    <property type="molecule type" value="Genomic_DNA"/>
</dbReference>
<organism evidence="3 4">
    <name type="scientific">Streptosporangium amethystogenes subsp. fukuiense</name>
    <dbReference type="NCBI Taxonomy" id="698418"/>
    <lineage>
        <taxon>Bacteria</taxon>
        <taxon>Bacillati</taxon>
        <taxon>Actinomycetota</taxon>
        <taxon>Actinomycetes</taxon>
        <taxon>Streptosporangiales</taxon>
        <taxon>Streptosporangiaceae</taxon>
        <taxon>Streptosporangium</taxon>
    </lineage>
</organism>
<dbReference type="Proteomes" id="UP001596514">
    <property type="component" value="Unassembled WGS sequence"/>
</dbReference>
<keyword evidence="1" id="KW-0677">Repeat</keyword>
<evidence type="ECO:0000313" key="3">
    <source>
        <dbReference type="EMBL" id="MFC7602228.1"/>
    </source>
</evidence>
<name>A0ABW2T0S6_9ACTN</name>
<gene>
    <name evidence="3" type="ORF">ACFQVD_19185</name>
</gene>
<accession>A0ABW2T0S6</accession>
<dbReference type="InterPro" id="IPR013215">
    <property type="entry name" value="Cbl-indep_Met_Synth_N"/>
</dbReference>
<dbReference type="RefSeq" id="WP_343964423.1">
    <property type="nucleotide sequence ID" value="NZ_BAAAGK010000023.1"/>
</dbReference>
<comment type="caution">
    <text evidence="3">The sequence shown here is derived from an EMBL/GenBank/DDBJ whole genome shotgun (WGS) entry which is preliminary data.</text>
</comment>
<evidence type="ECO:0000256" key="1">
    <source>
        <dbReference type="ARBA" id="ARBA00022737"/>
    </source>
</evidence>
<dbReference type="InterPro" id="IPR038071">
    <property type="entry name" value="UROD/MetE-like_sf"/>
</dbReference>
<evidence type="ECO:0000313" key="4">
    <source>
        <dbReference type="Proteomes" id="UP001596514"/>
    </source>
</evidence>
<reference evidence="4" key="1">
    <citation type="journal article" date="2019" name="Int. J. Syst. Evol. Microbiol.">
        <title>The Global Catalogue of Microorganisms (GCM) 10K type strain sequencing project: providing services to taxonomists for standard genome sequencing and annotation.</title>
        <authorList>
            <consortium name="The Broad Institute Genomics Platform"/>
            <consortium name="The Broad Institute Genome Sequencing Center for Infectious Disease"/>
            <person name="Wu L."/>
            <person name="Ma J."/>
        </authorList>
    </citation>
    <scope>NUCLEOTIDE SEQUENCE [LARGE SCALE GENOMIC DNA]</scope>
    <source>
        <strain evidence="4">JCM 10083</strain>
    </source>
</reference>
<proteinExistence type="predicted"/>
<protein>
    <recommendedName>
        <fullName evidence="2">Cobalamin-independent methionine synthase MetE N-terminal domain-containing protein</fullName>
    </recommendedName>
</protein>
<keyword evidence="4" id="KW-1185">Reference proteome</keyword>
<dbReference type="Gene3D" id="3.20.20.210">
    <property type="match status" value="1"/>
</dbReference>
<sequence length="71" mass="7901">MNRVARQVGGGGPALADPGEYDQVLDTGVLVDAVPDRYRHLTGLDRYFAMAHDVQDVPALEMIKWFDIGYH</sequence>
<dbReference type="SUPFAM" id="SSF51726">
    <property type="entry name" value="UROD/MetE-like"/>
    <property type="match status" value="1"/>
</dbReference>